<evidence type="ECO:0000313" key="5">
    <source>
        <dbReference type="Proteomes" id="UP000799428"/>
    </source>
</evidence>
<organism evidence="4 5">
    <name type="scientific">Pleomassaria siparia CBS 279.74</name>
    <dbReference type="NCBI Taxonomy" id="1314801"/>
    <lineage>
        <taxon>Eukaryota</taxon>
        <taxon>Fungi</taxon>
        <taxon>Dikarya</taxon>
        <taxon>Ascomycota</taxon>
        <taxon>Pezizomycotina</taxon>
        <taxon>Dothideomycetes</taxon>
        <taxon>Pleosporomycetidae</taxon>
        <taxon>Pleosporales</taxon>
        <taxon>Pleomassariaceae</taxon>
        <taxon>Pleomassaria</taxon>
    </lineage>
</organism>
<reference evidence="4" key="1">
    <citation type="journal article" date="2020" name="Stud. Mycol.">
        <title>101 Dothideomycetes genomes: a test case for predicting lifestyles and emergence of pathogens.</title>
        <authorList>
            <person name="Haridas S."/>
            <person name="Albert R."/>
            <person name="Binder M."/>
            <person name="Bloem J."/>
            <person name="Labutti K."/>
            <person name="Salamov A."/>
            <person name="Andreopoulos B."/>
            <person name="Baker S."/>
            <person name="Barry K."/>
            <person name="Bills G."/>
            <person name="Bluhm B."/>
            <person name="Cannon C."/>
            <person name="Castanera R."/>
            <person name="Culley D."/>
            <person name="Daum C."/>
            <person name="Ezra D."/>
            <person name="Gonzalez J."/>
            <person name="Henrissat B."/>
            <person name="Kuo A."/>
            <person name="Liang C."/>
            <person name="Lipzen A."/>
            <person name="Lutzoni F."/>
            <person name="Magnuson J."/>
            <person name="Mondo S."/>
            <person name="Nolan M."/>
            <person name="Ohm R."/>
            <person name="Pangilinan J."/>
            <person name="Park H.-J."/>
            <person name="Ramirez L."/>
            <person name="Alfaro M."/>
            <person name="Sun H."/>
            <person name="Tritt A."/>
            <person name="Yoshinaga Y."/>
            <person name="Zwiers L.-H."/>
            <person name="Turgeon B."/>
            <person name="Goodwin S."/>
            <person name="Spatafora J."/>
            <person name="Crous P."/>
            <person name="Grigoriev I."/>
        </authorList>
    </citation>
    <scope>NUCLEOTIDE SEQUENCE</scope>
    <source>
        <strain evidence="4">CBS 279.74</strain>
    </source>
</reference>
<gene>
    <name evidence="4" type="ORF">K504DRAFT_365914</name>
</gene>
<dbReference type="Pfam" id="PF24181">
    <property type="entry name" value="TPR_TTI1_C"/>
    <property type="match status" value="1"/>
</dbReference>
<proteinExistence type="predicted"/>
<dbReference type="GO" id="GO:0005737">
    <property type="term" value="C:cytoplasm"/>
    <property type="evidence" value="ECO:0007669"/>
    <property type="project" value="TreeGrafter"/>
</dbReference>
<evidence type="ECO:0000256" key="1">
    <source>
        <dbReference type="SAM" id="MobiDB-lite"/>
    </source>
</evidence>
<dbReference type="InterPro" id="IPR049362">
    <property type="entry name" value="TTI1_rpt"/>
</dbReference>
<keyword evidence="5" id="KW-1185">Reference proteome</keyword>
<dbReference type="InterPro" id="IPR057566">
    <property type="entry name" value="TPR_TTI1_N"/>
</dbReference>
<dbReference type="InterPro" id="IPR016024">
    <property type="entry name" value="ARM-type_fold"/>
</dbReference>
<dbReference type="OrthoDB" id="49511at2759"/>
<dbReference type="Pfam" id="PF21547">
    <property type="entry name" value="TTI1"/>
    <property type="match status" value="1"/>
</dbReference>
<dbReference type="InterPro" id="IPR011989">
    <property type="entry name" value="ARM-like"/>
</dbReference>
<name>A0A6G1KQV0_9PLEO</name>
<dbReference type="InterPro" id="IPR052587">
    <property type="entry name" value="TELO2-interacting_protein_1"/>
</dbReference>
<feature type="domain" description="TTI1 N-terminal TPR" evidence="2">
    <location>
        <begin position="11"/>
        <end position="342"/>
    </location>
</feature>
<dbReference type="PANTHER" id="PTHR18460:SF3">
    <property type="entry name" value="TELO2-INTERACTING PROTEIN 1 HOMOLOG"/>
    <property type="match status" value="1"/>
</dbReference>
<sequence>MHFISLTWLVQLKPQCVELIQVISSLPQRPSAKREIVQSLTKLLGTLKQLAAKPDILDAKLAEFVFVPISHVLRSSRTVSAHALELSLECISILLRTGWKGNLSPALSGQLLILFTFLANPSSAENGIPATSEELQAAAFKCMAELLAEMSRTSKGKSSLTETGNIPTLGKAVLVMLDSITDLKSNSVRLQALAAVQALASGIDDLDALASFLPRMVSSLTKLLTPSSTKRASFRVIERGLDTMSLLLLRVLSDRQTTDLPSQDTGGDDKDNKRFLRTASWLQATTTQIKIALANILKLRNHDKKEVRYALLQLCLRIIRDCRKSLSECIGMVTETMVTLAGRGGENDTIENDLKTLLYTDHRLSELLRDSLNGWVISLPRFMQSKDDASRRQIIHQISIAVRLLNGEETDLTIIDELLAGNLRDGLSNIMGDSNIPGALVDSTAPMTIEMGSVLSSAHATTFQPLALRLKGQEEMMKEFRYLLQELAKSKSALTVARDLVNDTEFGPQETQLASLWLSVNLLKDMVIFDSAVDDFLDLGTSNIQNELLDTLYNISLARLTKSPSDTETHWHFQALSLEVIALQASRYKTDFRGELVDVLYPALHILGTPNQALQNHAMSCLNILAESCGFKSVSDLIVSNVDYIINAVGLQLNYHDISPQAPQVLLMMMRLCGPSLLPYLDDLVASMFSALERFHGYPKLVELLFSALGGMVEEGVKIPQLMITADDSNIREQSEKPTTMSAIVNALKEMETETRKNDEEHEKETREHFPRRPWKDPTKDPEDTNAQETPHENEEDDQAVQPPDPLPPAPRIFDIILKISELTQHYLTSSSSTLRSSLLALLHTTIPALAKHENSFLPLINTLWPVLLPRIDDPEAYVVSNALDIVSLMCIHAGNFMKGRIEGAWSDLQAVHRRTLKKTDNRSNKNLGSTNLAITHKDDNLSSLKVTSDREPSYRPELYVSAPTRMISNSLNHALCAIAKHVIVREEFFDDILDMLEPILERSNVRESLEYRNTDAVWLRLLEKNRLMASDNNVLTQFRISVPEISQGLPRWNFVRLQ</sequence>
<dbReference type="AlphaFoldDB" id="A0A6G1KQV0"/>
<dbReference type="Gene3D" id="1.25.10.10">
    <property type="entry name" value="Leucine-rich Repeat Variant"/>
    <property type="match status" value="1"/>
</dbReference>
<dbReference type="EMBL" id="MU005764">
    <property type="protein sequence ID" value="KAF2714771.1"/>
    <property type="molecule type" value="Genomic_DNA"/>
</dbReference>
<dbReference type="Pfam" id="PF24173">
    <property type="entry name" value="TPR_TTI1_N"/>
    <property type="match status" value="1"/>
</dbReference>
<feature type="compositionally biased region" description="Basic and acidic residues" evidence="1">
    <location>
        <begin position="751"/>
        <end position="783"/>
    </location>
</feature>
<dbReference type="SUPFAM" id="SSF48371">
    <property type="entry name" value="ARM repeat"/>
    <property type="match status" value="1"/>
</dbReference>
<evidence type="ECO:0000259" key="2">
    <source>
        <dbReference type="Pfam" id="PF24173"/>
    </source>
</evidence>
<protein>
    <recommendedName>
        <fullName evidence="6">ARM repeat-containing protein</fullName>
    </recommendedName>
</protein>
<dbReference type="InterPro" id="IPR057567">
    <property type="entry name" value="TPR_TTI1_C"/>
</dbReference>
<evidence type="ECO:0008006" key="6">
    <source>
        <dbReference type="Google" id="ProtNLM"/>
    </source>
</evidence>
<dbReference type="PANTHER" id="PTHR18460">
    <property type="entry name" value="TEL2 INTERACTING PROTEIN 1 TTI1 FAMILY MEMBER"/>
    <property type="match status" value="1"/>
</dbReference>
<dbReference type="Proteomes" id="UP000799428">
    <property type="component" value="Unassembled WGS sequence"/>
</dbReference>
<evidence type="ECO:0000313" key="4">
    <source>
        <dbReference type="EMBL" id="KAF2714771.1"/>
    </source>
</evidence>
<evidence type="ECO:0000259" key="3">
    <source>
        <dbReference type="Pfam" id="PF24181"/>
    </source>
</evidence>
<feature type="region of interest" description="Disordered" evidence="1">
    <location>
        <begin position="751"/>
        <end position="808"/>
    </location>
</feature>
<accession>A0A6G1KQV0</accession>
<feature type="domain" description="TTI1 C-terminal TPR" evidence="3">
    <location>
        <begin position="734"/>
        <end position="925"/>
    </location>
</feature>